<evidence type="ECO:0000256" key="2">
    <source>
        <dbReference type="ARBA" id="ARBA00023242"/>
    </source>
</evidence>
<dbReference type="EMBL" id="JAVXUP010001807">
    <property type="protein sequence ID" value="KAK3007955.1"/>
    <property type="molecule type" value="Genomic_DNA"/>
</dbReference>
<comment type="subcellular location">
    <subcellularLocation>
        <location evidence="1">Nucleus</location>
    </subcellularLocation>
</comment>
<gene>
    <name evidence="4" type="ORF">RJ639_013368</name>
</gene>
<dbReference type="GO" id="GO:0006352">
    <property type="term" value="P:DNA-templated transcription initiation"/>
    <property type="evidence" value="ECO:0007669"/>
    <property type="project" value="InterPro"/>
</dbReference>
<dbReference type="InterPro" id="IPR038324">
    <property type="entry name" value="Rpb4/RPC9_sf"/>
</dbReference>
<evidence type="ECO:0000313" key="5">
    <source>
        <dbReference type="Proteomes" id="UP001188597"/>
    </source>
</evidence>
<dbReference type="InterPro" id="IPR010997">
    <property type="entry name" value="HRDC-like_sf"/>
</dbReference>
<accession>A0AA88VKL7</accession>
<keyword evidence="2" id="KW-0539">Nucleus</keyword>
<dbReference type="InterPro" id="IPR045222">
    <property type="entry name" value="Rpb4-like"/>
</dbReference>
<sequence length="250" mass="27454">MEQIGKAYSSTQGGKSSLKTTASFKGKDDMAKRGRKVQFDYEDSLDANINLSLKSGGKGGIPNVKGNWSKGGKGDKANGVKSPVTKQAAPLQLNIEQELPEDAKCLMDCEAAQILQGIQEQMVILSEDPNIKIPISFDRGLQYAKSRSEYTSPQSVRRVLEYPFIHELVVHLLTIRTLKKHGASDGEICTIANTCPESVDEVFALIPSFKEHEVWVGLIAVNGEGKHRKLREPLKDALSELAKLKHSIKP</sequence>
<dbReference type="AlphaFoldDB" id="A0AA88VKL7"/>
<reference evidence="4" key="1">
    <citation type="submission" date="2022-12" db="EMBL/GenBank/DDBJ databases">
        <title>Draft genome assemblies for two species of Escallonia (Escalloniales).</title>
        <authorList>
            <person name="Chanderbali A."/>
            <person name="Dervinis C."/>
            <person name="Anghel I."/>
            <person name="Soltis D."/>
            <person name="Soltis P."/>
            <person name="Zapata F."/>
        </authorList>
    </citation>
    <scope>NUCLEOTIDE SEQUENCE</scope>
    <source>
        <strain evidence="4">UCBG64.0493</strain>
        <tissue evidence="4">Leaf</tissue>
    </source>
</reference>
<organism evidence="4 5">
    <name type="scientific">Escallonia herrerae</name>
    <dbReference type="NCBI Taxonomy" id="1293975"/>
    <lineage>
        <taxon>Eukaryota</taxon>
        <taxon>Viridiplantae</taxon>
        <taxon>Streptophyta</taxon>
        <taxon>Embryophyta</taxon>
        <taxon>Tracheophyta</taxon>
        <taxon>Spermatophyta</taxon>
        <taxon>Magnoliopsida</taxon>
        <taxon>eudicotyledons</taxon>
        <taxon>Gunneridae</taxon>
        <taxon>Pentapetalae</taxon>
        <taxon>asterids</taxon>
        <taxon>campanulids</taxon>
        <taxon>Escalloniales</taxon>
        <taxon>Escalloniaceae</taxon>
        <taxon>Escallonia</taxon>
    </lineage>
</organism>
<keyword evidence="5" id="KW-1185">Reference proteome</keyword>
<feature type="compositionally biased region" description="Polar residues" evidence="3">
    <location>
        <begin position="8"/>
        <end position="23"/>
    </location>
</feature>
<dbReference type="PANTHER" id="PTHR21297">
    <property type="entry name" value="DNA-DIRECTED RNA POLYMERASE II"/>
    <property type="match status" value="1"/>
</dbReference>
<dbReference type="SUPFAM" id="SSF47819">
    <property type="entry name" value="HRDC-like"/>
    <property type="match status" value="1"/>
</dbReference>
<feature type="region of interest" description="Disordered" evidence="3">
    <location>
        <begin position="1"/>
        <end position="29"/>
    </location>
</feature>
<comment type="caution">
    <text evidence="4">The sequence shown here is derived from an EMBL/GenBank/DDBJ whole genome shotgun (WGS) entry which is preliminary data.</text>
</comment>
<dbReference type="Gene3D" id="1.20.1250.40">
    <property type="match status" value="1"/>
</dbReference>
<proteinExistence type="predicted"/>
<dbReference type="Pfam" id="PF03874">
    <property type="entry name" value="RNA_pol_Rpb4"/>
    <property type="match status" value="1"/>
</dbReference>
<evidence type="ECO:0000313" key="4">
    <source>
        <dbReference type="EMBL" id="KAK3007955.1"/>
    </source>
</evidence>
<name>A0AA88VKL7_9ASTE</name>
<dbReference type="GO" id="GO:0005634">
    <property type="term" value="C:nucleus"/>
    <property type="evidence" value="ECO:0007669"/>
    <property type="project" value="UniProtKB-SubCell"/>
</dbReference>
<evidence type="ECO:0000256" key="1">
    <source>
        <dbReference type="ARBA" id="ARBA00004123"/>
    </source>
</evidence>
<dbReference type="InterPro" id="IPR005574">
    <property type="entry name" value="Rpb4/RPC9"/>
</dbReference>
<evidence type="ECO:0000256" key="3">
    <source>
        <dbReference type="SAM" id="MobiDB-lite"/>
    </source>
</evidence>
<protein>
    <submittedName>
        <fullName evidence="4">Uncharacterized protein</fullName>
    </submittedName>
</protein>
<dbReference type="Proteomes" id="UP001188597">
    <property type="component" value="Unassembled WGS sequence"/>
</dbReference>
<dbReference type="GO" id="GO:0000166">
    <property type="term" value="F:nucleotide binding"/>
    <property type="evidence" value="ECO:0007669"/>
    <property type="project" value="InterPro"/>
</dbReference>
<dbReference type="GO" id="GO:0030880">
    <property type="term" value="C:RNA polymerase complex"/>
    <property type="evidence" value="ECO:0007669"/>
    <property type="project" value="InterPro"/>
</dbReference>